<name>X1PFQ3_9ZZZZ</name>
<sequence>MAKLVTGGSGFIGSYLVRELVRRGEEVVVFDWSRGGRISDIEDRIKVAQGDISDWSQVMNAVKENHVDCIYHLAAMLSLPSEANPWASFRVNVLGSMNILEAARLFDVNTVVFASSMATYGLGIEKPVITDTTLQRPTT</sequence>
<dbReference type="InterPro" id="IPR036291">
    <property type="entry name" value="NAD(P)-bd_dom_sf"/>
</dbReference>
<dbReference type="Gene3D" id="3.40.50.720">
    <property type="entry name" value="NAD(P)-binding Rossmann-like Domain"/>
    <property type="match status" value="1"/>
</dbReference>
<reference evidence="3" key="1">
    <citation type="journal article" date="2014" name="Front. Microbiol.">
        <title>High frequency of phylogenetically diverse reductive dehalogenase-homologous genes in deep subseafloor sedimentary metagenomes.</title>
        <authorList>
            <person name="Kawai M."/>
            <person name="Futagami T."/>
            <person name="Toyoda A."/>
            <person name="Takaki Y."/>
            <person name="Nishi S."/>
            <person name="Hori S."/>
            <person name="Arai W."/>
            <person name="Tsubouchi T."/>
            <person name="Morono Y."/>
            <person name="Uchiyama I."/>
            <person name="Ito T."/>
            <person name="Fujiyama A."/>
            <person name="Inagaki F."/>
            <person name="Takami H."/>
        </authorList>
    </citation>
    <scope>NUCLEOTIDE SEQUENCE</scope>
    <source>
        <strain evidence="3">Expedition CK06-06</strain>
    </source>
</reference>
<dbReference type="AlphaFoldDB" id="X1PFQ3"/>
<comment type="caution">
    <text evidence="3">The sequence shown here is derived from an EMBL/GenBank/DDBJ whole genome shotgun (WGS) entry which is preliminary data.</text>
</comment>
<comment type="similarity">
    <text evidence="1">Belongs to the NAD(P)-dependent epimerase/dehydratase family.</text>
</comment>
<organism evidence="3">
    <name type="scientific">marine sediment metagenome</name>
    <dbReference type="NCBI Taxonomy" id="412755"/>
    <lineage>
        <taxon>unclassified sequences</taxon>
        <taxon>metagenomes</taxon>
        <taxon>ecological metagenomes</taxon>
    </lineage>
</organism>
<evidence type="ECO:0000256" key="1">
    <source>
        <dbReference type="ARBA" id="ARBA00007637"/>
    </source>
</evidence>
<protein>
    <recommendedName>
        <fullName evidence="2">NAD-dependent epimerase/dehydratase domain-containing protein</fullName>
    </recommendedName>
</protein>
<gene>
    <name evidence="3" type="ORF">S06H3_40482</name>
</gene>
<dbReference type="PANTHER" id="PTHR43000">
    <property type="entry name" value="DTDP-D-GLUCOSE 4,6-DEHYDRATASE-RELATED"/>
    <property type="match status" value="1"/>
</dbReference>
<evidence type="ECO:0000313" key="3">
    <source>
        <dbReference type="EMBL" id="GAI37855.1"/>
    </source>
</evidence>
<feature type="non-terminal residue" evidence="3">
    <location>
        <position position="139"/>
    </location>
</feature>
<feature type="domain" description="NAD-dependent epimerase/dehydratase" evidence="2">
    <location>
        <begin position="4"/>
        <end position="137"/>
    </location>
</feature>
<accession>X1PFQ3</accession>
<dbReference type="Pfam" id="PF01370">
    <property type="entry name" value="Epimerase"/>
    <property type="match status" value="1"/>
</dbReference>
<evidence type="ECO:0000259" key="2">
    <source>
        <dbReference type="Pfam" id="PF01370"/>
    </source>
</evidence>
<proteinExistence type="inferred from homology"/>
<dbReference type="EMBL" id="BARV01024852">
    <property type="protein sequence ID" value="GAI37855.1"/>
    <property type="molecule type" value="Genomic_DNA"/>
</dbReference>
<dbReference type="SUPFAM" id="SSF51735">
    <property type="entry name" value="NAD(P)-binding Rossmann-fold domains"/>
    <property type="match status" value="1"/>
</dbReference>
<dbReference type="InterPro" id="IPR001509">
    <property type="entry name" value="Epimerase_deHydtase"/>
</dbReference>